<keyword evidence="6" id="KW-1185">Reference proteome</keyword>
<evidence type="ECO:0000313" key="5">
    <source>
        <dbReference type="EMBL" id="KAG2484321.1"/>
    </source>
</evidence>
<dbReference type="InterPro" id="IPR015943">
    <property type="entry name" value="WD40/YVTN_repeat-like_dom_sf"/>
</dbReference>
<dbReference type="OrthoDB" id="408728at2759"/>
<dbReference type="Pfam" id="PF00400">
    <property type="entry name" value="WD40"/>
    <property type="match status" value="3"/>
</dbReference>
<dbReference type="SMART" id="SM00320">
    <property type="entry name" value="WD40"/>
    <property type="match status" value="5"/>
</dbReference>
<feature type="compositionally biased region" description="Pro residues" evidence="4">
    <location>
        <begin position="1427"/>
        <end position="1448"/>
    </location>
</feature>
<feature type="region of interest" description="Disordered" evidence="4">
    <location>
        <begin position="1"/>
        <end position="202"/>
    </location>
</feature>
<feature type="compositionally biased region" description="Pro residues" evidence="4">
    <location>
        <begin position="1601"/>
        <end position="1625"/>
    </location>
</feature>
<feature type="compositionally biased region" description="Pro residues" evidence="4">
    <location>
        <begin position="182"/>
        <end position="193"/>
    </location>
</feature>
<proteinExistence type="predicted"/>
<reference evidence="5" key="1">
    <citation type="journal article" date="2020" name="bioRxiv">
        <title>Comparative genomics of Chlamydomonas.</title>
        <authorList>
            <person name="Craig R.J."/>
            <person name="Hasan A.R."/>
            <person name="Ness R.W."/>
            <person name="Keightley P.D."/>
        </authorList>
    </citation>
    <scope>NUCLEOTIDE SEQUENCE</scope>
    <source>
        <strain evidence="5">CCAP 11/70</strain>
    </source>
</reference>
<sequence length="1800" mass="183689">MELPASRFGPREPEQLAPERSNASAASSGARARVSFTGDPGSPARPSTAPGPSTPTGRPPLSPQSSTPNLDPTGGRGRATASSGGGAGPGGAATPGFASPSSDMSMSLNASMRRTKRRHAAAAAALGATGSVRGPAPTPAPLPVSAPGSPARAPSAEGLGGPGEGPAAPGTPQGAGAGPGAPSTPPGSTPPGGAPTWDPMYGDVSGGTGAMGDITLSPEALAAGLGEGGDVCGGPPPPPPITGPLYTKPIPPNVLAVTVQRSEALRNDNMLTNPVVRVHCLDPASGQYLGTLDDPALGALTADMQAQMLEYAGRPTIYTAANDSEHPSAAVLKQLPPVQTQPFDLLSRPEARTMAAWEETLLVDEAVERIVALDPLLIFEVLQLPVSYQRFGKHRKLFDPADGAHLVAWAFLRPAGPPPVEPGGPRQPLLGRLKLQLYEYKKDITEVTRKSAGGAPSGGLFSKTPAAAAPQPGAAAAAAAAAPGGGVITAAALEGVDAPVPLHPSQVNAASRAYVNWQALMAVGGAAVVPKYPSALTVVLQAVPRPEPEVVITEPEKGIRPFLPAGYGSGFETSRIPLSAYLTGEGGEAAELAEDITKHKYYRPITEPCKVPNTHWRKLPGGALGVTCVAFSHGGTFLAACLGEAGDRFKLVIYKTLTGACVKTIHGAHSGFVYEVAWARDDSAIITASADGTARIWELNPGAANAATDAAEAAAAAAEAALMATGAPAAEGAATGTGTPGGAVTPHSAVGLSPAAAAAAAPRFNLLATVRPGTAPGASGTGTPNSTLPGRPGTAGGAGPRSSTTPGAASGVSAPALAGKAAAGSGLPHPTLLLHACFVYSAQFHPVQKPGSTLVATGAYDGTVRLWRRYTGELLAAVKTQYGCINSLCFDKLGTRLYAADSAGVLQVGGGGGGLEGGGRGMLQEFSCDVTKSQDAAAAAPGGTNLKISTMSSGTGGGMNATMLSTSKLNATTRRTSPPPVNLNASMLPRAALNASLRPGAAGSAAGGSGSGAPSLNASLRPGAAGGAAAAGAATPGAAGAAGAATPGSLNASGRSTLGGAGGEGGGVVPNPAANILRVLRQVDEFDGEPLAHVFLHHSGRRLGVLTKRSRLLVLETRSMSRAEQFLGVRCREAPLKATFSPDGRYLVCGSEDGKVVIWDADGGPPTVLPHMALGGDTVYQVAWNPLFHVAVVCSFASWAPMLMLAYDKTLPDYALQIGHKNTVELMARDRRHQETYRPRWDIPDRLTPELLKIILGDIRRDARERGILKGPGDPNGDHLVVPYNRLDKIRAEREAAAAALAEAKEARNRTRRQPPPAPVATGGSGGGGGEPDTPSTPTALGPASGGGADALALGLGLPGSRFAPVTPVKEEDEEGEDEEGAEATEAEAAAAKAAAQAAVARELLHRSMRGGGGTGRPKAPGVSFALPPPAFKDSPPAPAPAPAPPGPQLQEYQWQHPQPGTQPPPPTGQAPGSPARGPAPGPPGSGPHTPPPAGPAPPSQGSSPVNSQPGSAPSSPGLPRPAAPVQEDMLPQSRFQKGGAHKHEPQRQQPTRTLQLQPPAPPPQQQQLLQAQGPGTPGPQTPPPQQQQAAYGGQQQQQPANPPPPQPAAYPSPPPQPAAYPSLPPQSAAYPSPAAPQQQQQQQQQFQGYAPQQAAPPQPQGYPQQQQGYPQQPQQQQPAYPQQGYAPPQPQAYAPQPPQQQQSYPQQAYGVQQGYPQQQPQQLQQGYPQQQAYPQQPYPQQPYPQQPYPQQGYPQQPYPQQPYPQQGYPQQGGYPQGPATPRTPQAQAAPSWPRQQPAY</sequence>
<keyword evidence="2" id="KW-0677">Repeat</keyword>
<protein>
    <submittedName>
        <fullName evidence="5">Uncharacterized protein</fullName>
    </submittedName>
</protein>
<feature type="repeat" description="WD" evidence="3">
    <location>
        <begin position="832"/>
        <end position="877"/>
    </location>
</feature>
<dbReference type="GO" id="GO:0036064">
    <property type="term" value="C:ciliary basal body"/>
    <property type="evidence" value="ECO:0007669"/>
    <property type="project" value="TreeGrafter"/>
</dbReference>
<feature type="compositionally biased region" description="Low complexity" evidence="4">
    <location>
        <begin position="772"/>
        <end position="792"/>
    </location>
</feature>
<dbReference type="PANTHER" id="PTHR44499">
    <property type="entry name" value="JOUBERIN"/>
    <property type="match status" value="1"/>
</dbReference>
<dbReference type="Gene3D" id="2.130.10.10">
    <property type="entry name" value="YVTN repeat-like/Quinoprotein amine dehydrogenase"/>
    <property type="match status" value="3"/>
</dbReference>
<feature type="compositionally biased region" description="Low complexity" evidence="4">
    <location>
        <begin position="1764"/>
        <end position="1791"/>
    </location>
</feature>
<dbReference type="PROSITE" id="PS50082">
    <property type="entry name" value="WD_REPEATS_2"/>
    <property type="match status" value="3"/>
</dbReference>
<feature type="compositionally biased region" description="Pro residues" evidence="4">
    <location>
        <begin position="1737"/>
        <end position="1748"/>
    </location>
</feature>
<organism evidence="5 6">
    <name type="scientific">Edaphochlamys debaryana</name>
    <dbReference type="NCBI Taxonomy" id="47281"/>
    <lineage>
        <taxon>Eukaryota</taxon>
        <taxon>Viridiplantae</taxon>
        <taxon>Chlorophyta</taxon>
        <taxon>core chlorophytes</taxon>
        <taxon>Chlorophyceae</taxon>
        <taxon>CS clade</taxon>
        <taxon>Chlamydomonadales</taxon>
        <taxon>Chlamydomonadales incertae sedis</taxon>
        <taxon>Edaphochlamys</taxon>
    </lineage>
</organism>
<evidence type="ECO:0000313" key="6">
    <source>
        <dbReference type="Proteomes" id="UP000612055"/>
    </source>
</evidence>
<feature type="compositionally biased region" description="Low complexity" evidence="4">
    <location>
        <begin position="1626"/>
        <end position="1654"/>
    </location>
</feature>
<dbReference type="SUPFAM" id="SSF50978">
    <property type="entry name" value="WD40 repeat-like"/>
    <property type="match status" value="1"/>
</dbReference>
<accession>A0A835XIA7</accession>
<gene>
    <name evidence="5" type="ORF">HYH03_016863</name>
</gene>
<dbReference type="InterPro" id="IPR036322">
    <property type="entry name" value="WD40_repeat_dom_sf"/>
</dbReference>
<feature type="compositionally biased region" description="Low complexity" evidence="4">
    <location>
        <begin position="20"/>
        <end position="56"/>
    </location>
</feature>
<evidence type="ECO:0000256" key="4">
    <source>
        <dbReference type="SAM" id="MobiDB-lite"/>
    </source>
</evidence>
<name>A0A835XIA7_9CHLO</name>
<feature type="compositionally biased region" description="Low complexity" evidence="4">
    <location>
        <begin position="1662"/>
        <end position="1687"/>
    </location>
</feature>
<feature type="compositionally biased region" description="Low complexity" evidence="4">
    <location>
        <begin position="1350"/>
        <end position="1361"/>
    </location>
</feature>
<evidence type="ECO:0000256" key="3">
    <source>
        <dbReference type="PROSITE-ProRule" id="PRU00221"/>
    </source>
</evidence>
<feature type="compositionally biased region" description="Pro residues" evidence="4">
    <location>
        <begin position="1478"/>
        <end position="1499"/>
    </location>
</feature>
<feature type="compositionally biased region" description="Low complexity" evidence="4">
    <location>
        <begin position="1587"/>
        <end position="1600"/>
    </location>
</feature>
<feature type="compositionally biased region" description="Pro residues" evidence="4">
    <location>
        <begin position="1577"/>
        <end position="1586"/>
    </location>
</feature>
<feature type="repeat" description="WD" evidence="3">
    <location>
        <begin position="1140"/>
        <end position="1160"/>
    </location>
</feature>
<dbReference type="PANTHER" id="PTHR44499:SF1">
    <property type="entry name" value="JOUBERIN"/>
    <property type="match status" value="1"/>
</dbReference>
<feature type="compositionally biased region" description="Gly residues" evidence="4">
    <location>
        <begin position="83"/>
        <end position="93"/>
    </location>
</feature>
<feature type="compositionally biased region" description="Low complexity" evidence="4">
    <location>
        <begin position="1700"/>
        <end position="1736"/>
    </location>
</feature>
<dbReference type="PROSITE" id="PS50294">
    <property type="entry name" value="WD_REPEATS_REGION"/>
    <property type="match status" value="1"/>
</dbReference>
<keyword evidence="1 3" id="KW-0853">WD repeat</keyword>
<feature type="compositionally biased region" description="Acidic residues" evidence="4">
    <location>
        <begin position="1371"/>
        <end position="1386"/>
    </location>
</feature>
<feature type="compositionally biased region" description="Low complexity" evidence="4">
    <location>
        <begin position="1548"/>
        <end position="1558"/>
    </location>
</feature>
<dbReference type="Proteomes" id="UP000612055">
    <property type="component" value="Unassembled WGS sequence"/>
</dbReference>
<dbReference type="InterPro" id="IPR001680">
    <property type="entry name" value="WD40_rpt"/>
</dbReference>
<feature type="region of interest" description="Disordered" evidence="4">
    <location>
        <begin position="771"/>
        <end position="811"/>
    </location>
</feature>
<evidence type="ECO:0000256" key="2">
    <source>
        <dbReference type="ARBA" id="ARBA00022737"/>
    </source>
</evidence>
<feature type="compositionally biased region" description="Low complexity" evidence="4">
    <location>
        <begin position="1332"/>
        <end position="1343"/>
    </location>
</feature>
<feature type="compositionally biased region" description="Low complexity" evidence="4">
    <location>
        <begin position="1387"/>
        <end position="1402"/>
    </location>
</feature>
<feature type="compositionally biased region" description="Pro residues" evidence="4">
    <location>
        <begin position="1688"/>
        <end position="1699"/>
    </location>
</feature>
<feature type="repeat" description="WD" evidence="3">
    <location>
        <begin position="666"/>
        <end position="707"/>
    </location>
</feature>
<dbReference type="InterPro" id="IPR019775">
    <property type="entry name" value="WD40_repeat_CS"/>
</dbReference>
<feature type="compositionally biased region" description="Polar residues" evidence="4">
    <location>
        <begin position="1506"/>
        <end position="1515"/>
    </location>
</feature>
<evidence type="ECO:0000256" key="1">
    <source>
        <dbReference type="ARBA" id="ARBA00022574"/>
    </source>
</evidence>
<feature type="compositionally biased region" description="Low complexity" evidence="4">
    <location>
        <begin position="145"/>
        <end position="157"/>
    </location>
</feature>
<dbReference type="GO" id="GO:0044458">
    <property type="term" value="P:motile cilium assembly"/>
    <property type="evidence" value="ECO:0007669"/>
    <property type="project" value="TreeGrafter"/>
</dbReference>
<dbReference type="EMBL" id="JAEHOE010000152">
    <property type="protein sequence ID" value="KAG2484321.1"/>
    <property type="molecule type" value="Genomic_DNA"/>
</dbReference>
<feature type="compositionally biased region" description="Polar residues" evidence="4">
    <location>
        <begin position="103"/>
        <end position="112"/>
    </location>
</feature>
<comment type="caution">
    <text evidence="5">The sequence shown here is derived from an EMBL/GenBank/DDBJ whole genome shotgun (WGS) entry which is preliminary data.</text>
</comment>
<feature type="compositionally biased region" description="Low complexity" evidence="4">
    <location>
        <begin position="1566"/>
        <end position="1575"/>
    </location>
</feature>
<dbReference type="PROSITE" id="PS00678">
    <property type="entry name" value="WD_REPEATS_1"/>
    <property type="match status" value="1"/>
</dbReference>
<dbReference type="InterPro" id="IPR052803">
    <property type="entry name" value="Cilium-Associated_Jouberin"/>
</dbReference>
<feature type="region of interest" description="Disordered" evidence="4">
    <location>
        <begin position="1301"/>
        <end position="1800"/>
    </location>
</feature>